<evidence type="ECO:0000313" key="2">
    <source>
        <dbReference type="EMBL" id="KAK6344434.1"/>
    </source>
</evidence>
<evidence type="ECO:0000313" key="3">
    <source>
        <dbReference type="Proteomes" id="UP001375240"/>
    </source>
</evidence>
<feature type="region of interest" description="Disordered" evidence="1">
    <location>
        <begin position="37"/>
        <end position="56"/>
    </location>
</feature>
<name>A0AAV9UMR9_9PEZI</name>
<feature type="compositionally biased region" description="Polar residues" evidence="1">
    <location>
        <begin position="87"/>
        <end position="97"/>
    </location>
</feature>
<protein>
    <submittedName>
        <fullName evidence="2">Uncharacterized protein</fullName>
    </submittedName>
</protein>
<feature type="compositionally biased region" description="Polar residues" evidence="1">
    <location>
        <begin position="39"/>
        <end position="49"/>
    </location>
</feature>
<evidence type="ECO:0000256" key="1">
    <source>
        <dbReference type="SAM" id="MobiDB-lite"/>
    </source>
</evidence>
<sequence length="146" mass="15830">MESKSKKDVDEISMASATTASLHSGLDYDYSVALPAPARTNSAPSSSPSMEYKPTYTGGKEYQYNYYHYSGRDYPPSEPCEYDDPVTNDTGNTVDNKPSTLGSRLRQSMASISHCVQASGWALCCCGCLPCTAFCSACTGRRQSWG</sequence>
<organism evidence="2 3">
    <name type="scientific">Orbilia brochopaga</name>
    <dbReference type="NCBI Taxonomy" id="3140254"/>
    <lineage>
        <taxon>Eukaryota</taxon>
        <taxon>Fungi</taxon>
        <taxon>Dikarya</taxon>
        <taxon>Ascomycota</taxon>
        <taxon>Pezizomycotina</taxon>
        <taxon>Orbiliomycetes</taxon>
        <taxon>Orbiliales</taxon>
        <taxon>Orbiliaceae</taxon>
        <taxon>Orbilia</taxon>
    </lineage>
</organism>
<accession>A0AAV9UMR9</accession>
<keyword evidence="3" id="KW-1185">Reference proteome</keyword>
<feature type="region of interest" description="Disordered" evidence="1">
    <location>
        <begin position="78"/>
        <end position="97"/>
    </location>
</feature>
<dbReference type="Proteomes" id="UP001375240">
    <property type="component" value="Unassembled WGS sequence"/>
</dbReference>
<comment type="caution">
    <text evidence="2">The sequence shown here is derived from an EMBL/GenBank/DDBJ whole genome shotgun (WGS) entry which is preliminary data.</text>
</comment>
<proteinExistence type="predicted"/>
<dbReference type="AlphaFoldDB" id="A0AAV9UMR9"/>
<gene>
    <name evidence="2" type="ORF">TWF696_008071</name>
</gene>
<reference evidence="2 3" key="1">
    <citation type="submission" date="2019-10" db="EMBL/GenBank/DDBJ databases">
        <authorList>
            <person name="Palmer J.M."/>
        </authorList>
    </citation>
    <scope>NUCLEOTIDE SEQUENCE [LARGE SCALE GENOMIC DNA]</scope>
    <source>
        <strain evidence="2 3">TWF696</strain>
    </source>
</reference>
<dbReference type="EMBL" id="JAVHNQ010000006">
    <property type="protein sequence ID" value="KAK6344434.1"/>
    <property type="molecule type" value="Genomic_DNA"/>
</dbReference>